<protein>
    <submittedName>
        <fullName evidence="1">Phage I-like protein</fullName>
    </submittedName>
</protein>
<proteinExistence type="predicted"/>
<dbReference type="RefSeq" id="WP_184437884.1">
    <property type="nucleotide sequence ID" value="NZ_JACIGI010000052.1"/>
</dbReference>
<gene>
    <name evidence="1" type="ORF">GGD88_003548</name>
</gene>
<reference evidence="1 2" key="1">
    <citation type="submission" date="2020-08" db="EMBL/GenBank/DDBJ databases">
        <title>Genome sequencing of Purple Non-Sulfur Bacteria from various extreme environments.</title>
        <authorList>
            <person name="Mayer M."/>
        </authorList>
    </citation>
    <scope>NUCLEOTIDE SEQUENCE [LARGE SCALE GENOMIC DNA]</scope>
    <source>
        <strain evidence="1 2">JA135</strain>
    </source>
</reference>
<dbReference type="EMBL" id="JACIGI010000052">
    <property type="protein sequence ID" value="MBB4287791.1"/>
    <property type="molecule type" value="Genomic_DNA"/>
</dbReference>
<dbReference type="InterPro" id="IPR012106">
    <property type="entry name" value="Phage_Mu_Gp1"/>
</dbReference>
<dbReference type="AlphaFoldDB" id="A0A7W6WLV4"/>
<organism evidence="1 2">
    <name type="scientific">Roseospira goensis</name>
    <dbReference type="NCBI Taxonomy" id="391922"/>
    <lineage>
        <taxon>Bacteria</taxon>
        <taxon>Pseudomonadati</taxon>
        <taxon>Pseudomonadota</taxon>
        <taxon>Alphaproteobacteria</taxon>
        <taxon>Rhodospirillales</taxon>
        <taxon>Rhodospirillaceae</taxon>
        <taxon>Roseospira</taxon>
    </lineage>
</organism>
<dbReference type="Pfam" id="PF10123">
    <property type="entry name" value="Mu-like_Pro"/>
    <property type="match status" value="1"/>
</dbReference>
<accession>A0A7W6WLV4</accession>
<evidence type="ECO:0000313" key="2">
    <source>
        <dbReference type="Proteomes" id="UP000555728"/>
    </source>
</evidence>
<keyword evidence="2" id="KW-1185">Reference proteome</keyword>
<dbReference type="PIRSF" id="PIRSF016624">
    <property type="entry name" value="Mu_prophg_I"/>
    <property type="match status" value="1"/>
</dbReference>
<dbReference type="Proteomes" id="UP000555728">
    <property type="component" value="Unassembled WGS sequence"/>
</dbReference>
<name>A0A7W6WLV4_9PROT</name>
<evidence type="ECO:0000313" key="1">
    <source>
        <dbReference type="EMBL" id="MBB4287791.1"/>
    </source>
</evidence>
<comment type="caution">
    <text evidence="1">The sequence shown here is derived from an EMBL/GenBank/DDBJ whole genome shotgun (WGS) entry which is preliminary data.</text>
</comment>
<sequence length="350" mass="37421">MTAASAQTDETVTASRPEAVGRALCLELPAPGADGAAPEWIMLIPAGADLSARDGRRWTNPDPDAVVAETRALGRDLVIDWEHASELRGRAGERTPAAGWIQDVERRNDGSIWGRVEWTADGARDVAGRAYRYFSPAFDFGRQTRRIKRIVGGGLVHFPNFQMPALAREEDPRPMTDVIPASVTRALGLADGADERAVCAAIDRLRADVTRATAAAEQPPLERFVPRADHDMVLQRATAAETRLAEVEATGHQEKVDAAIKGALEAGKITPASEGYHRATCRTAEGLAAFETYVQAAPKVVADGLTGKAPPAQAAGGQLTDEERATCRQLGLTEAQYIATRDGAPQTKEA</sequence>